<proteinExistence type="predicted"/>
<reference evidence="3" key="1">
    <citation type="journal article" date="2019" name="Int. J. Syst. Evol. Microbiol.">
        <title>The Global Catalogue of Microorganisms (GCM) 10K type strain sequencing project: providing services to taxonomists for standard genome sequencing and annotation.</title>
        <authorList>
            <consortium name="The Broad Institute Genomics Platform"/>
            <consortium name="The Broad Institute Genome Sequencing Center for Infectious Disease"/>
            <person name="Wu L."/>
            <person name="Ma J."/>
        </authorList>
    </citation>
    <scope>NUCLEOTIDE SEQUENCE [LARGE SCALE GENOMIC DNA]</scope>
    <source>
        <strain evidence="3">JCM 30346</strain>
    </source>
</reference>
<evidence type="ECO:0000313" key="3">
    <source>
        <dbReference type="Proteomes" id="UP001596137"/>
    </source>
</evidence>
<feature type="compositionally biased region" description="Basic and acidic residues" evidence="1">
    <location>
        <begin position="209"/>
        <end position="233"/>
    </location>
</feature>
<dbReference type="EMBL" id="JBHSRF010000007">
    <property type="protein sequence ID" value="MFC6081027.1"/>
    <property type="molecule type" value="Genomic_DNA"/>
</dbReference>
<comment type="caution">
    <text evidence="2">The sequence shown here is derived from an EMBL/GenBank/DDBJ whole genome shotgun (WGS) entry which is preliminary data.</text>
</comment>
<sequence length="393" mass="43096">MARGEIYIELAVNHSEDPKVRALFRYGRDARACRDLFVQMICYAKRNLTDGFVPDEELPILVYPDPPKHGKRDADRLVDAQLLQRVEGGYVIPAYIKRNKSKAQVMQAVEDKQSGGSLGNHRRWHVREGIFKDGCRFCRAAAAEGTADWVTDGSRPPKNASRKGNDAKAESTPGASTPREEADVASPDPHGETDKSHTENASPQFNGFDADRSTDRPTDRGANRSASRERSPETETETETPPPTPRRDRPEPPGNGTAHEEEGEDDHPHDHRDCVTALVAEVRAIRPEWSSKSIARALTAPAVAERPWPAIRTAILAVANDPNTQAPGRVKHDGPWWHQPRRTHASSSANSRPVTEVIGGTLPPLGERENPANARGAAIARAAITKPPTEPTP</sequence>
<evidence type="ECO:0000313" key="2">
    <source>
        <dbReference type="EMBL" id="MFC6081027.1"/>
    </source>
</evidence>
<accession>A0ABW1NG30</accession>
<feature type="compositionally biased region" description="Basic and acidic residues" evidence="1">
    <location>
        <begin position="189"/>
        <end position="198"/>
    </location>
</feature>
<feature type="region of interest" description="Disordered" evidence="1">
    <location>
        <begin position="145"/>
        <end position="274"/>
    </location>
</feature>
<feature type="compositionally biased region" description="Low complexity" evidence="1">
    <location>
        <begin position="372"/>
        <end position="384"/>
    </location>
</feature>
<name>A0ABW1NG30_9ACTN</name>
<keyword evidence="3" id="KW-1185">Reference proteome</keyword>
<dbReference type="Proteomes" id="UP001596137">
    <property type="component" value="Unassembled WGS sequence"/>
</dbReference>
<dbReference type="RefSeq" id="WP_380748431.1">
    <property type="nucleotide sequence ID" value="NZ_JBHSRF010000007.1"/>
</dbReference>
<gene>
    <name evidence="2" type="ORF">ACFP1K_07630</name>
</gene>
<organism evidence="2 3">
    <name type="scientific">Sphaerisporangium aureirubrum</name>
    <dbReference type="NCBI Taxonomy" id="1544736"/>
    <lineage>
        <taxon>Bacteria</taxon>
        <taxon>Bacillati</taxon>
        <taxon>Actinomycetota</taxon>
        <taxon>Actinomycetes</taxon>
        <taxon>Streptosporangiales</taxon>
        <taxon>Streptosporangiaceae</taxon>
        <taxon>Sphaerisporangium</taxon>
    </lineage>
</organism>
<protein>
    <submittedName>
        <fullName evidence="2">Uncharacterized protein</fullName>
    </submittedName>
</protein>
<feature type="region of interest" description="Disordered" evidence="1">
    <location>
        <begin position="322"/>
        <end position="393"/>
    </location>
</feature>
<evidence type="ECO:0000256" key="1">
    <source>
        <dbReference type="SAM" id="MobiDB-lite"/>
    </source>
</evidence>